<dbReference type="InterPro" id="IPR013517">
    <property type="entry name" value="FG-GAP"/>
</dbReference>
<accession>A0ABS8ADQ6</accession>
<dbReference type="Pfam" id="PF18962">
    <property type="entry name" value="Por_Secre_tail"/>
    <property type="match status" value="1"/>
</dbReference>
<dbReference type="InterPro" id="IPR041286">
    <property type="entry name" value="MBG_2"/>
</dbReference>
<keyword evidence="4" id="KW-1185">Reference proteome</keyword>
<proteinExistence type="predicted"/>
<organism evidence="3 4">
    <name type="scientific">Hymenobacter nitidus</name>
    <dbReference type="NCBI Taxonomy" id="2880929"/>
    <lineage>
        <taxon>Bacteria</taxon>
        <taxon>Pseudomonadati</taxon>
        <taxon>Bacteroidota</taxon>
        <taxon>Cytophagia</taxon>
        <taxon>Cytophagales</taxon>
        <taxon>Hymenobacteraceae</taxon>
        <taxon>Hymenobacter</taxon>
    </lineage>
</organism>
<dbReference type="PANTHER" id="PTHR46580">
    <property type="entry name" value="SENSOR KINASE-RELATED"/>
    <property type="match status" value="1"/>
</dbReference>
<dbReference type="Gene3D" id="2.130.10.130">
    <property type="entry name" value="Integrin alpha, N-terminal"/>
    <property type="match status" value="2"/>
</dbReference>
<protein>
    <submittedName>
        <fullName evidence="3">YDG domain-containing protein</fullName>
    </submittedName>
</protein>
<dbReference type="Gene3D" id="3.30.160.710">
    <property type="match status" value="1"/>
</dbReference>
<gene>
    <name evidence="3" type="ORF">LGH70_13125</name>
</gene>
<comment type="caution">
    <text evidence="3">The sequence shown here is derived from an EMBL/GenBank/DDBJ whole genome shotgun (WGS) entry which is preliminary data.</text>
</comment>
<dbReference type="InterPro" id="IPR013783">
    <property type="entry name" value="Ig-like_fold"/>
</dbReference>
<dbReference type="InterPro" id="IPR041248">
    <property type="entry name" value="YDG"/>
</dbReference>
<dbReference type="Pfam" id="PF18657">
    <property type="entry name" value="YDG"/>
    <property type="match status" value="11"/>
</dbReference>
<dbReference type="EMBL" id="JAJADQ010000006">
    <property type="protein sequence ID" value="MCB2378536.1"/>
    <property type="molecule type" value="Genomic_DNA"/>
</dbReference>
<dbReference type="InterPro" id="IPR014756">
    <property type="entry name" value="Ig_E-set"/>
</dbReference>
<dbReference type="CDD" id="cd00102">
    <property type="entry name" value="IPT"/>
    <property type="match status" value="1"/>
</dbReference>
<dbReference type="InterPro" id="IPR002909">
    <property type="entry name" value="IPT_dom"/>
</dbReference>
<dbReference type="InterPro" id="IPR028994">
    <property type="entry name" value="Integrin_alpha_N"/>
</dbReference>
<dbReference type="PANTHER" id="PTHR46580:SF2">
    <property type="entry name" value="MAM DOMAIN-CONTAINING PROTEIN"/>
    <property type="match status" value="1"/>
</dbReference>
<dbReference type="Pfam" id="PF13517">
    <property type="entry name" value="FG-GAP_3"/>
    <property type="match status" value="3"/>
</dbReference>
<evidence type="ECO:0000313" key="4">
    <source>
        <dbReference type="Proteomes" id="UP001165297"/>
    </source>
</evidence>
<dbReference type="SUPFAM" id="SSF81296">
    <property type="entry name" value="E set domains"/>
    <property type="match status" value="1"/>
</dbReference>
<dbReference type="InterPro" id="IPR026444">
    <property type="entry name" value="Secre_tail"/>
</dbReference>
<evidence type="ECO:0000313" key="3">
    <source>
        <dbReference type="EMBL" id="MCB2378536.1"/>
    </source>
</evidence>
<dbReference type="NCBIfam" id="TIGR04183">
    <property type="entry name" value="Por_Secre_tail"/>
    <property type="match status" value="1"/>
</dbReference>
<keyword evidence="1" id="KW-0732">Signal</keyword>
<feature type="domain" description="IPT/TIG" evidence="2">
    <location>
        <begin position="576"/>
        <end position="664"/>
    </location>
</feature>
<dbReference type="Pfam" id="PF18676">
    <property type="entry name" value="MBG_2"/>
    <property type="match status" value="3"/>
</dbReference>
<dbReference type="Gene3D" id="2.60.40.10">
    <property type="entry name" value="Immunoglobulins"/>
    <property type="match status" value="1"/>
</dbReference>
<dbReference type="Proteomes" id="UP001165297">
    <property type="component" value="Unassembled WGS sequence"/>
</dbReference>
<evidence type="ECO:0000256" key="1">
    <source>
        <dbReference type="ARBA" id="ARBA00022729"/>
    </source>
</evidence>
<dbReference type="SMART" id="SM00429">
    <property type="entry name" value="IPT"/>
    <property type="match status" value="1"/>
</dbReference>
<evidence type="ECO:0000259" key="2">
    <source>
        <dbReference type="SMART" id="SM00429"/>
    </source>
</evidence>
<reference evidence="3" key="1">
    <citation type="submission" date="2021-10" db="EMBL/GenBank/DDBJ databases">
        <authorList>
            <person name="Dean J.D."/>
            <person name="Kim M.K."/>
            <person name="Newey C.N."/>
            <person name="Stoker T.S."/>
            <person name="Thompson D.W."/>
            <person name="Grose J.H."/>
        </authorList>
    </citation>
    <scope>NUCLEOTIDE SEQUENCE</scope>
    <source>
        <strain evidence="3">BT635</strain>
    </source>
</reference>
<sequence>MLGSLTALAQTAPYTPTVSSDKDDYSPGQVAHITGAGWIQDQLVHVEFQEEPDYPDFHSYDVAVDAAGRWQIDYNIEQRHLGVRFTVTAVGQTTGTRAQTVFTDGPGLALTILSPSRNARSAPRMAAVSALFDLNLLNNATVAGSLKVFSQQAGGKRAGTATVSGNALSFPVLSFKPGETVYSTITSAVESNNGNKNLVPGQVFQFTTAAAVAPGTFSGGAEVSSVTSPMSVALGDVDGDGDLDMLVTSTSTNTINIRLNNGTGGFSTPAANAQVSVGSQAYYAALGDIDSDGDLDMVTANYSSTNASVRLNNGAGVFTAPATNSEVPVGSGAYNIALGDLDADGDLDMVSTNGAGTASVRFNNGQGSFTAPATNAQVTIGTNPSCVVLGDIDGDGDLDILAANHAAGTVSVRLNNNAGVFTSPATNAEVPVGSAPISLAIGDVDGDGDLDMLTASNGISTMNVRLNNGSGSFSAPSANAQVALGSSDNRKLALGDIDGDGDLDALIPTVTTNRVIIRLNNGTGIFTAPATNPEVAVGNYPQHVVLGDIDGDQDLDMVAANQQSNSASVRLNQLAPPTITSLAPPSGPVGTSVIITGTNFTGTSAVTFNGTAAPGFVVNSATQITVSVPPGATTGPVLVKSNAQSSNGVAFTVQQSQSITFAALDNKIYGEAPFLIAPTASSGLPVSVAVSGPASYNTTTGEVTVSGIGSVTITATQAGSPDFLAAPAVSRTFTVAPATPSLAWGPLPDSMYGDDLNGKLTATAAAYGTAVPGTYVYKLGPTVLTAATRLNARATAYILTVEFTPASPNYTPATGSNSLLVQKANQTIAWNAPAPISYGTALGSNQLMATVAGVASGSEPGPLSYLPAAGTVLNAGPDQTLTVTAGATDNYHPASKSVLLTVSPVNPTVTAVGGSFFYDKQAHGGSGSATGVGTPPAALAPVALRYSGTGATSYGPSSAAPTQAGTYSVTASYPGSTNYNAATSEPAELTIQPGSLMAYFTAADKVYDATTGASITSRTVTGAVAGDDVQLAGGTAVFNNATVGSGKLVTAGGFTLTGADAANYRYSPSAPSAQAAITARPLTITGLNAVSRPYNGTTTATVAGTPSLSGVAADETPGAVSLTGTATGSFASAGVGTGKSVAVTGLTLAGAAAPNYTLALPTPLTADITPQLLTPSFTAASKPYDGTTAATITTRSVTGRVGSEDVTLAGGTAAFADAQAGTGKTVTGSGFTLSGPAADNYTLGTPPIASTTTADITTVQLTAHIRAADKVYDGTAAATLTAQSVSGQLSGDEVSLTVSTASFATKTAGPDKTVTAAGLALTGADALNYRVNPTATTTATITPRPLSIGISASSKLYDGTRSATTTALLPAGSGQVPGDDLAVSSSNGEFDTRNVGAAKPVTATVAISGGADQLNYFPLSSTAATTASITPVALGAAITASDKIYDATTLATIATRTLTGVIADDEVSLSGGTASFASAAAGTGKSVTANNLTLLGQDAGNYTITGTASTTAAITAKPVTAALAATDKVYDGTAAATATGSLPAGAVLGTDEVTVMVTAAAFDNAAAGPGKPVTATVALGGTAAGNYQLTAPTAATTASITAKGLTPGFTAAPKMYDGTRAALILTRTLTGVHGMDAVTLSGGTAAFDDKNVGLDKPVVATGFTLTGAAAGNYALAPAASATATATITPATLTYLATPTSRLYGNANGPLGGTVTGFVNGETPATALGGTISFTSPATATSPVGTYASNGSGLTANFSNYLLVQAPANTTALTVTARPVTITASSGQTKVYGSPDPASYSYTVGGSGLAATDAFSGVLRRTEGSNVGDYAIEQGALTILNSSTNASTVDNYTVSYLPSDFTITPKLITVTPRAGQGRIYGAPEPALLYEPVSLVGTDAFSGALTREPGTTVGAYTILRGTLSLSSNYTLSVTPDVPFRITEKQLTASISAPDKTYDGTAAATVTGTVPAAALISGDAVNVVVSNAVFSDKAAAPGKLVTATVALSGPHAFNYSLSADQATTRATIKPAGLMPTFTAASRVYDGSPEATITGRSISGQVAGDVVSLSNGTATFATKNVGIGKTVTGQNFALAGTDAGNYYLLNPRPTTTATISPRPLTITATGIDKLFDGTTSASVTLGDDRVPNDMLSRSYASATFSNANVGSAKPVAVSGISIGDADAGNYTFNPTASTTAAILLATSNIALTTPGPVQYSDQATFTATVTSPSAQAVLGSISGTVDFYLSSGANTYLLGSAAFPGPGGLTTVTKAFAIGQKADTYSTSAVFKPTSTNIGGATSAAGSLLVNRENTDIVYSGLEYFGTSSPISASANVEYIATLTDAADQARGTITYARAVFKLANGASETNLFGTTSFAVSSISPTESLVGTARSGVHTVTLNASDISSGGRTFGVITEAQGDYYTGRTPEYTLITIAVPGQDYVNGGGNVVVAQSGGTYAAAANSKMNFGFTMKWNKSGKNIQGQANIIFRRLVAGVWRTYQIKSNAINTLGTVSTAAGNQGDFNTKANLTDITNPLSPVGIGGSLDLSVQAFESTVTGTPHQMGVTLRASTGELLFSNNWIGGKTQLLALRGGKISVRSSTSTAPPAAKPGVALANSTAGARGTSSALEVYPNPMADQATIQFHPQQGGKAQVYLYNHLGALITTLYNAEVERGRAYFLPLTSENLPNGVYICRLILNGNAENKRISLVK</sequence>
<name>A0ABS8ADQ6_9BACT</name>
<dbReference type="SUPFAM" id="SSF69318">
    <property type="entry name" value="Integrin alpha N-terminal domain"/>
    <property type="match status" value="1"/>
</dbReference>